<sequence>MIEQGSAEQWADRDGIVHDGPEGDRPRRVRSQRVSEIPLKRRTFLWENRVPLGEVTVWAGHAGIGKSQAAVWLAAEVSRGRLPGDVHGQPAPVLYLGTEDSWSYTLAPRFVAAGADLDRVHRLYAETVEGQEAMISLAVDLDELRAEMIATGARLVVLDALLSTMTGADLVKQGVVRRYLEPLTRLAQDLNIAVVGVAHFRKAGGTEPLQMISGSAEFGQVVRSAIGFARDAEAEDGSCVMSIIKTNIAPQGLPSLRYRIDAATVDTPDGPTDVGRFVPLGETDQHVRDFIDQPGTGDGDDGEDIRGWLHSYLARQGGAVEPEEVIKAGRAAGYSPDQLKRAKKPKGTYPKVHSRKAGMDDGWVWSLEPSTEDEGSTKEVKGATPGAPLPSHSSALPSSSTDQSHPSPAAPQLTLVTGEQPCDRCRDTPTRVDNAGNRYCRTCAPHLWQDTA</sequence>
<dbReference type="InterPro" id="IPR027417">
    <property type="entry name" value="P-loop_NTPase"/>
</dbReference>
<dbReference type="Proteomes" id="UP000320876">
    <property type="component" value="Unassembled WGS sequence"/>
</dbReference>
<gene>
    <name evidence="2" type="ORF">FB471_4058</name>
</gene>
<dbReference type="EMBL" id="VFML01000001">
    <property type="protein sequence ID" value="TQJ04272.1"/>
    <property type="molecule type" value="Genomic_DNA"/>
</dbReference>
<feature type="compositionally biased region" description="Basic and acidic residues" evidence="1">
    <location>
        <begin position="10"/>
        <end position="26"/>
    </location>
</feature>
<feature type="region of interest" description="Disordered" evidence="1">
    <location>
        <begin position="329"/>
        <end position="415"/>
    </location>
</feature>
<evidence type="ECO:0000313" key="2">
    <source>
        <dbReference type="EMBL" id="TQJ04272.1"/>
    </source>
</evidence>
<dbReference type="RefSeq" id="WP_170220872.1">
    <property type="nucleotide sequence ID" value="NZ_VFML01000001.1"/>
</dbReference>
<feature type="compositionally biased region" description="Basic residues" evidence="1">
    <location>
        <begin position="341"/>
        <end position="356"/>
    </location>
</feature>
<feature type="region of interest" description="Disordered" evidence="1">
    <location>
        <begin position="1"/>
        <end position="32"/>
    </location>
</feature>
<name>A0A542DME9_AMYCI</name>
<evidence type="ECO:0000256" key="1">
    <source>
        <dbReference type="SAM" id="MobiDB-lite"/>
    </source>
</evidence>
<dbReference type="AlphaFoldDB" id="A0A542DME9"/>
<dbReference type="SUPFAM" id="SSF52540">
    <property type="entry name" value="P-loop containing nucleoside triphosphate hydrolases"/>
    <property type="match status" value="1"/>
</dbReference>
<keyword evidence="3" id="KW-1185">Reference proteome</keyword>
<protein>
    <submittedName>
        <fullName evidence="2">AAA domain-containing protein</fullName>
    </submittedName>
</protein>
<reference evidence="2 3" key="1">
    <citation type="submission" date="2019-06" db="EMBL/GenBank/DDBJ databases">
        <title>Sequencing the genomes of 1000 actinobacteria strains.</title>
        <authorList>
            <person name="Klenk H.-P."/>
        </authorList>
    </citation>
    <scope>NUCLEOTIDE SEQUENCE [LARGE SCALE GENOMIC DNA]</scope>
    <source>
        <strain evidence="2 3">DSM 45679</strain>
    </source>
</reference>
<comment type="caution">
    <text evidence="2">The sequence shown here is derived from an EMBL/GenBank/DDBJ whole genome shotgun (WGS) entry which is preliminary data.</text>
</comment>
<accession>A0A542DME9</accession>
<organism evidence="2 3">
    <name type="scientific">Amycolatopsis cihanbeyliensis</name>
    <dbReference type="NCBI Taxonomy" id="1128664"/>
    <lineage>
        <taxon>Bacteria</taxon>
        <taxon>Bacillati</taxon>
        <taxon>Actinomycetota</taxon>
        <taxon>Actinomycetes</taxon>
        <taxon>Pseudonocardiales</taxon>
        <taxon>Pseudonocardiaceae</taxon>
        <taxon>Amycolatopsis</taxon>
    </lineage>
</organism>
<dbReference type="Pfam" id="PF13481">
    <property type="entry name" value="AAA_25"/>
    <property type="match status" value="1"/>
</dbReference>
<feature type="compositionally biased region" description="Low complexity" evidence="1">
    <location>
        <begin position="389"/>
        <end position="400"/>
    </location>
</feature>
<evidence type="ECO:0000313" key="3">
    <source>
        <dbReference type="Proteomes" id="UP000320876"/>
    </source>
</evidence>
<proteinExistence type="predicted"/>
<dbReference type="Gene3D" id="3.40.50.300">
    <property type="entry name" value="P-loop containing nucleotide triphosphate hydrolases"/>
    <property type="match status" value="1"/>
</dbReference>